<sequence>MRHPEHSDDVARTLTLGVTTIFGDVLLGLNLGIWKGYVGNRHVTPVCIVGGTVDVFQVRLKYSPAM</sequence>
<dbReference type="AlphaFoldDB" id="A0A314Y934"/>
<accession>A0A314Y934</accession>
<name>A0A314Y934_PRUYE</name>
<comment type="caution">
    <text evidence="1">The sequence shown here is derived from an EMBL/GenBank/DDBJ whole genome shotgun (WGS) entry which is preliminary data.</text>
</comment>
<dbReference type="Proteomes" id="UP000250321">
    <property type="component" value="Unassembled WGS sequence"/>
</dbReference>
<keyword evidence="2" id="KW-1185">Reference proteome</keyword>
<reference evidence="1 2" key="1">
    <citation type="submission" date="2018-02" db="EMBL/GenBank/DDBJ databases">
        <title>Draft genome of wild Prunus yedoensis var. nudiflora.</title>
        <authorList>
            <person name="Baek S."/>
            <person name="Kim J.-H."/>
            <person name="Choi K."/>
            <person name="Kim G.-B."/>
            <person name="Cho A."/>
            <person name="Jang H."/>
            <person name="Shin C.-H."/>
            <person name="Yu H.-J."/>
            <person name="Mun J.-H."/>
        </authorList>
    </citation>
    <scope>NUCLEOTIDE SEQUENCE [LARGE SCALE GENOMIC DNA]</scope>
    <source>
        <strain evidence="2">cv. Jeju island</strain>
        <tissue evidence="1">Leaf</tissue>
    </source>
</reference>
<proteinExistence type="predicted"/>
<evidence type="ECO:0000313" key="1">
    <source>
        <dbReference type="EMBL" id="PQQ00564.1"/>
    </source>
</evidence>
<organism evidence="1 2">
    <name type="scientific">Prunus yedoensis var. nudiflora</name>
    <dbReference type="NCBI Taxonomy" id="2094558"/>
    <lineage>
        <taxon>Eukaryota</taxon>
        <taxon>Viridiplantae</taxon>
        <taxon>Streptophyta</taxon>
        <taxon>Embryophyta</taxon>
        <taxon>Tracheophyta</taxon>
        <taxon>Spermatophyta</taxon>
        <taxon>Magnoliopsida</taxon>
        <taxon>eudicotyledons</taxon>
        <taxon>Gunneridae</taxon>
        <taxon>Pentapetalae</taxon>
        <taxon>rosids</taxon>
        <taxon>fabids</taxon>
        <taxon>Rosales</taxon>
        <taxon>Rosaceae</taxon>
        <taxon>Amygdaloideae</taxon>
        <taxon>Amygdaleae</taxon>
        <taxon>Prunus</taxon>
    </lineage>
</organism>
<dbReference type="EMBL" id="PJQY01001687">
    <property type="protein sequence ID" value="PQQ00564.1"/>
    <property type="molecule type" value="Genomic_DNA"/>
</dbReference>
<protein>
    <submittedName>
        <fullName evidence="1">Uncharacterized protein</fullName>
    </submittedName>
</protein>
<gene>
    <name evidence="1" type="ORF">Pyn_04421</name>
</gene>
<evidence type="ECO:0000313" key="2">
    <source>
        <dbReference type="Proteomes" id="UP000250321"/>
    </source>
</evidence>